<name>A0ABT3JTQ5_9XANT</name>
<comment type="caution">
    <text evidence="3">The sequence shown here is derived from an EMBL/GenBank/DDBJ whole genome shotgun (WGS) entry which is preliminary data.</text>
</comment>
<dbReference type="Proteomes" id="UP001209922">
    <property type="component" value="Unassembled WGS sequence"/>
</dbReference>
<dbReference type="RefSeq" id="WP_265126767.1">
    <property type="nucleotide sequence ID" value="NZ_JAPCHY010000003.1"/>
</dbReference>
<proteinExistence type="predicted"/>
<accession>A0ABT3JTQ5</accession>
<feature type="coiled-coil region" evidence="1">
    <location>
        <begin position="300"/>
        <end position="327"/>
    </location>
</feature>
<keyword evidence="4" id="KW-1185">Reference proteome</keyword>
<organism evidence="3 4">
    <name type="scientific">Xanthomonas chitinilytica</name>
    <dbReference type="NCBI Taxonomy" id="2989819"/>
    <lineage>
        <taxon>Bacteria</taxon>
        <taxon>Pseudomonadati</taxon>
        <taxon>Pseudomonadota</taxon>
        <taxon>Gammaproteobacteria</taxon>
        <taxon>Lysobacterales</taxon>
        <taxon>Lysobacteraceae</taxon>
        <taxon>Xanthomonas</taxon>
    </lineage>
</organism>
<evidence type="ECO:0000256" key="2">
    <source>
        <dbReference type="SAM" id="MobiDB-lite"/>
    </source>
</evidence>
<reference evidence="3 4" key="1">
    <citation type="submission" date="2022-10" db="EMBL/GenBank/DDBJ databases">
        <title>Xanthomonas sp. H13-6.</title>
        <authorList>
            <person name="Liu X."/>
            <person name="Deng Z."/>
            <person name="Jiang Y."/>
            <person name="Yu T."/>
            <person name="Ai J."/>
        </authorList>
    </citation>
    <scope>NUCLEOTIDE SEQUENCE [LARGE SCALE GENOMIC DNA]</scope>
    <source>
        <strain evidence="3 4">H13-6</strain>
    </source>
</reference>
<feature type="region of interest" description="Disordered" evidence="2">
    <location>
        <begin position="379"/>
        <end position="400"/>
    </location>
</feature>
<feature type="compositionally biased region" description="Pro residues" evidence="2">
    <location>
        <begin position="380"/>
        <end position="393"/>
    </location>
</feature>
<evidence type="ECO:0000313" key="3">
    <source>
        <dbReference type="EMBL" id="MCW4471805.1"/>
    </source>
</evidence>
<evidence type="ECO:0000256" key="1">
    <source>
        <dbReference type="SAM" id="Coils"/>
    </source>
</evidence>
<keyword evidence="1" id="KW-0175">Coiled coil</keyword>
<protein>
    <submittedName>
        <fullName evidence="3">Uncharacterized protein</fullName>
    </submittedName>
</protein>
<gene>
    <name evidence="3" type="ORF">OK345_04690</name>
</gene>
<sequence length="468" mass="50328">MSLLHVIQQQGQWLVFDGRTVSRSPGRPRLSRAAMVVSDFENAVSNVISLEGSPAHAVALIERRLRSDGLIDSESKILIHKTRSVGAGYQTLFTAVPLDVWQQTYAWAEAQPDHCLLIPFTSLLWKSLRPGVGMVLQSGRQISVLAMLKHDMVYRTALAYSDDPGDLAMTAGALAERFAEDLGNAEDNLEPLSMQWCPVLVPRPAEGEPWTDDVLREIFSARSGLPVASVPLRQVVDEDGNEYRSGIGWIQSMAGAPIAVNPLASRIAWIAEWALPIASAASLVFAITLGALGTRWALGASEANARSAQLGEEIAAIEQRIDALRTREAMPENFAATQAFIERAARLQAGVDPSASLALVRDAAAGQVRVLRVRLEEPAPANPVPGMPPPQPQPAGNGGYTLRVDGVADSYRGTPGMQVPTFVERLRRAGFDPQPIDPQAGGANTRSAGGFFSYLLKSPAAQPLEARP</sequence>
<evidence type="ECO:0000313" key="4">
    <source>
        <dbReference type="Proteomes" id="UP001209922"/>
    </source>
</evidence>
<dbReference type="EMBL" id="JAPCHY010000003">
    <property type="protein sequence ID" value="MCW4471805.1"/>
    <property type="molecule type" value="Genomic_DNA"/>
</dbReference>